<feature type="transmembrane region" description="Helical" evidence="2">
    <location>
        <begin position="88"/>
        <end position="109"/>
    </location>
</feature>
<evidence type="ECO:0000256" key="2">
    <source>
        <dbReference type="SAM" id="Phobius"/>
    </source>
</evidence>
<keyword evidence="4" id="KW-1185">Reference proteome</keyword>
<keyword evidence="2" id="KW-0812">Transmembrane</keyword>
<feature type="transmembrane region" description="Helical" evidence="2">
    <location>
        <begin position="46"/>
        <end position="68"/>
    </location>
</feature>
<accession>A0A1I1N0G3</accession>
<keyword evidence="2" id="KW-1133">Transmembrane helix</keyword>
<gene>
    <name evidence="3" type="ORF">SAMN04487968_11410</name>
</gene>
<evidence type="ECO:0000256" key="1">
    <source>
        <dbReference type="SAM" id="MobiDB-lite"/>
    </source>
</evidence>
<organism evidence="3 4">
    <name type="scientific">Nocardioides terrae</name>
    <dbReference type="NCBI Taxonomy" id="574651"/>
    <lineage>
        <taxon>Bacteria</taxon>
        <taxon>Bacillati</taxon>
        <taxon>Actinomycetota</taxon>
        <taxon>Actinomycetes</taxon>
        <taxon>Propionibacteriales</taxon>
        <taxon>Nocardioidaceae</taxon>
        <taxon>Nocardioides</taxon>
    </lineage>
</organism>
<reference evidence="3 4" key="1">
    <citation type="submission" date="2016-10" db="EMBL/GenBank/DDBJ databases">
        <authorList>
            <person name="de Groot N.N."/>
        </authorList>
    </citation>
    <scope>NUCLEOTIDE SEQUENCE [LARGE SCALE GENOMIC DNA]</scope>
    <source>
        <strain evidence="3 4">CGMCC 1.7056</strain>
    </source>
</reference>
<name>A0A1I1N0G3_9ACTN</name>
<sequence length="167" mass="17942">MYHWPDTKVLDAMGGPLLLLLVLLLLVLAALAGLGRRTDVVPRREWRLVQATRVLGVVAGGYAAFAVARPRESVLPEGWDRGYGAGQMLAPAAFGLVVLLFIAFGETVVRAPRPDGPRTASLRPRAARHYRPRPCSRSLPSPPARSPGDRAGSRPPTTVTTCCDAAR</sequence>
<feature type="region of interest" description="Disordered" evidence="1">
    <location>
        <begin position="113"/>
        <end position="167"/>
    </location>
</feature>
<feature type="compositionally biased region" description="Basic residues" evidence="1">
    <location>
        <begin position="125"/>
        <end position="134"/>
    </location>
</feature>
<feature type="transmembrane region" description="Helical" evidence="2">
    <location>
        <begin position="12"/>
        <end position="34"/>
    </location>
</feature>
<evidence type="ECO:0000313" key="4">
    <source>
        <dbReference type="Proteomes" id="UP000198832"/>
    </source>
</evidence>
<evidence type="ECO:0000313" key="3">
    <source>
        <dbReference type="EMBL" id="SFC90642.1"/>
    </source>
</evidence>
<dbReference type="STRING" id="574651.SAMN04487968_11410"/>
<protein>
    <submittedName>
        <fullName evidence="3">Uncharacterized protein</fullName>
    </submittedName>
</protein>
<dbReference type="Proteomes" id="UP000198832">
    <property type="component" value="Unassembled WGS sequence"/>
</dbReference>
<keyword evidence="2" id="KW-0472">Membrane</keyword>
<dbReference type="EMBL" id="FOLB01000014">
    <property type="protein sequence ID" value="SFC90642.1"/>
    <property type="molecule type" value="Genomic_DNA"/>
</dbReference>
<proteinExistence type="predicted"/>
<dbReference type="AlphaFoldDB" id="A0A1I1N0G3"/>